<reference evidence="1" key="2">
    <citation type="submission" date="2014-06" db="EMBL/GenBank/DDBJ databases">
        <title>The complete genome of Blastobotrys (Arxula) adeninivorans LS3 - a yeast of biotechnological interest.</title>
        <authorList>
            <person name="Kunze G."/>
            <person name="Gaillardin C."/>
            <person name="Czernicka M."/>
            <person name="Durrens P."/>
            <person name="Martin T."/>
            <person name="Boer E."/>
            <person name="Gabaldon T."/>
            <person name="Cruz J."/>
            <person name="Talla E."/>
            <person name="Marck C."/>
            <person name="Goffeau A."/>
            <person name="Barbe V."/>
            <person name="Baret P."/>
            <person name="Baronian K."/>
            <person name="Beier S."/>
            <person name="Bleykasten C."/>
            <person name="Bode R."/>
            <person name="Casaregola S."/>
            <person name="Despons L."/>
            <person name="Fairhead C."/>
            <person name="Giersberg M."/>
            <person name="Gierski P."/>
            <person name="Hahnel U."/>
            <person name="Hartmann A."/>
            <person name="Jankowska D."/>
            <person name="Jubin C."/>
            <person name="Jung P."/>
            <person name="Lafontaine I."/>
            <person name="Leh-Louis V."/>
            <person name="Lemaire M."/>
            <person name="Marcet-Houben M."/>
            <person name="Mascher M."/>
            <person name="Morel G."/>
            <person name="Richard G.-F."/>
            <person name="Riechen J."/>
            <person name="Sacerdot C."/>
            <person name="Sarkar A."/>
            <person name="Savel G."/>
            <person name="Schacherer J."/>
            <person name="Sherman D."/>
            <person name="Straub M.-L."/>
            <person name="Stein N."/>
            <person name="Thierry A."/>
            <person name="Trautwein-Schult A."/>
            <person name="Westhof E."/>
            <person name="Worch S."/>
            <person name="Dujon B."/>
            <person name="Souciet J.-L."/>
            <person name="Wincker P."/>
            <person name="Scholz U."/>
            <person name="Neuveglise N."/>
        </authorList>
    </citation>
    <scope>NUCLEOTIDE SEQUENCE</scope>
    <source>
        <strain evidence="1">LS3</strain>
    </source>
</reference>
<proteinExistence type="predicted"/>
<dbReference type="AlphaFoldDB" id="A0A060SXU3"/>
<dbReference type="EMBL" id="HG937691">
    <property type="protein sequence ID" value="CDP33680.1"/>
    <property type="molecule type" value="Genomic_DNA"/>
</dbReference>
<sequence length="119" mass="13696">MARLLGSIWTREPKEATMTDTDLRTARLNARNALQRAGALSFKPVSSAKWVDIERTWTGKLHVRIEHDKVNNCTPGMIRWWFENLGRSTNWDGVGLVIDITIQSFHNLAIENRCLCVFR</sequence>
<organism evidence="1">
    <name type="scientific">Blastobotrys adeninivorans</name>
    <name type="common">Yeast</name>
    <name type="synonym">Arxula adeninivorans</name>
    <dbReference type="NCBI Taxonomy" id="409370"/>
    <lineage>
        <taxon>Eukaryota</taxon>
        <taxon>Fungi</taxon>
        <taxon>Dikarya</taxon>
        <taxon>Ascomycota</taxon>
        <taxon>Saccharomycotina</taxon>
        <taxon>Dipodascomycetes</taxon>
        <taxon>Dipodascales</taxon>
        <taxon>Trichomonascaceae</taxon>
        <taxon>Blastobotrys</taxon>
    </lineage>
</organism>
<name>A0A060SXU3_BLAAD</name>
<gene>
    <name evidence="1" type="ORF">GNLVRS02_ARAD1A15004g</name>
</gene>
<accession>A0A060SXU3</accession>
<protein>
    <submittedName>
        <fullName evidence="1">ARAD1A15004p</fullName>
    </submittedName>
</protein>
<reference evidence="1" key="1">
    <citation type="submission" date="2014-02" db="EMBL/GenBank/DDBJ databases">
        <authorList>
            <person name="Genoscope - CEA"/>
        </authorList>
    </citation>
    <scope>NUCLEOTIDE SEQUENCE</scope>
    <source>
        <strain evidence="1">LS3</strain>
    </source>
</reference>
<evidence type="ECO:0000313" key="1">
    <source>
        <dbReference type="EMBL" id="CDP33680.1"/>
    </source>
</evidence>